<feature type="site" description="Contributes to redox potential value" evidence="6">
    <location>
        <position position="33"/>
    </location>
</feature>
<dbReference type="InterPro" id="IPR005746">
    <property type="entry name" value="Thioredoxin"/>
</dbReference>
<keyword evidence="1" id="KW-0813">Transport</keyword>
<dbReference type="CDD" id="cd02947">
    <property type="entry name" value="TRX_family"/>
    <property type="match status" value="1"/>
</dbReference>
<keyword evidence="4 7" id="KW-0676">Redox-active center</keyword>
<feature type="domain" description="Thioredoxin" evidence="8">
    <location>
        <begin position="1"/>
        <end position="105"/>
    </location>
</feature>
<feature type="site" description="Contributes to redox potential value" evidence="6">
    <location>
        <position position="34"/>
    </location>
</feature>
<evidence type="ECO:0000256" key="7">
    <source>
        <dbReference type="PIRSR" id="PIRSR000077-4"/>
    </source>
</evidence>
<feature type="disulfide bond" description="Redox-active" evidence="7">
    <location>
        <begin position="32"/>
        <end position="35"/>
    </location>
</feature>
<evidence type="ECO:0000256" key="6">
    <source>
        <dbReference type="PIRSR" id="PIRSR000077-1"/>
    </source>
</evidence>
<accession>A0A2P0XIF3</accession>
<evidence type="ECO:0000256" key="1">
    <source>
        <dbReference type="ARBA" id="ARBA00022448"/>
    </source>
</evidence>
<dbReference type="EMBL" id="KY661317">
    <property type="protein sequence ID" value="AVA17404.1"/>
    <property type="molecule type" value="mRNA"/>
</dbReference>
<protein>
    <recommendedName>
        <fullName evidence="5">Thioredoxin</fullName>
    </recommendedName>
</protein>
<evidence type="ECO:0000256" key="4">
    <source>
        <dbReference type="ARBA" id="ARBA00023284"/>
    </source>
</evidence>
<keyword evidence="3 7" id="KW-1015">Disulfide bond</keyword>
<comment type="similarity">
    <text evidence="5">Belongs to the thioredoxin family.</text>
</comment>
<dbReference type="FunFam" id="3.40.30.10:FF:000104">
    <property type="entry name" value="Thioredoxin"/>
    <property type="match status" value="1"/>
</dbReference>
<dbReference type="NCBIfam" id="TIGR01068">
    <property type="entry name" value="thioredoxin"/>
    <property type="match status" value="1"/>
</dbReference>
<dbReference type="Gene3D" id="3.40.30.10">
    <property type="entry name" value="Glutaredoxin"/>
    <property type="match status" value="1"/>
</dbReference>
<name>A0A2P0XIF3_PERAM</name>
<dbReference type="PROSITE" id="PS00194">
    <property type="entry name" value="THIOREDOXIN_1"/>
    <property type="match status" value="1"/>
</dbReference>
<dbReference type="PROSITE" id="PS51352">
    <property type="entry name" value="THIOREDOXIN_2"/>
    <property type="match status" value="1"/>
</dbReference>
<feature type="active site" description="Nucleophile" evidence="6">
    <location>
        <position position="32"/>
    </location>
</feature>
<reference evidence="9" key="1">
    <citation type="submission" date="2017-02" db="EMBL/GenBank/DDBJ databases">
        <title>Prediction and expression profiling of allergens in Periplaneta americana developmental transcriptome.</title>
        <authorList>
            <person name="Song X."/>
            <person name="Li W."/>
        </authorList>
    </citation>
    <scope>NUCLEOTIDE SEQUENCE</scope>
</reference>
<dbReference type="PANTHER" id="PTHR46115">
    <property type="entry name" value="THIOREDOXIN-LIKE PROTEIN 1"/>
    <property type="match status" value="1"/>
</dbReference>
<proteinExistence type="evidence at transcript level"/>
<dbReference type="PIRSF" id="PIRSF000077">
    <property type="entry name" value="Thioredoxin"/>
    <property type="match status" value="1"/>
</dbReference>
<evidence type="ECO:0000256" key="3">
    <source>
        <dbReference type="ARBA" id="ARBA00023157"/>
    </source>
</evidence>
<feature type="site" description="Deprotonates C-terminal active site Cys" evidence="6">
    <location>
        <position position="26"/>
    </location>
</feature>
<keyword evidence="2" id="KW-0249">Electron transport</keyword>
<dbReference type="InterPro" id="IPR013766">
    <property type="entry name" value="Thioredoxin_domain"/>
</dbReference>
<dbReference type="InterPro" id="IPR036249">
    <property type="entry name" value="Thioredoxin-like_sf"/>
</dbReference>
<evidence type="ECO:0000256" key="5">
    <source>
        <dbReference type="PIRNR" id="PIRNR000077"/>
    </source>
</evidence>
<dbReference type="SUPFAM" id="SSF52833">
    <property type="entry name" value="Thioredoxin-like"/>
    <property type="match status" value="1"/>
</dbReference>
<dbReference type="GO" id="GO:0015035">
    <property type="term" value="F:protein-disulfide reductase activity"/>
    <property type="evidence" value="ECO:0007669"/>
    <property type="project" value="InterPro"/>
</dbReference>
<feature type="active site" description="Nucleophile" evidence="6">
    <location>
        <position position="35"/>
    </location>
</feature>
<dbReference type="Pfam" id="PF00085">
    <property type="entry name" value="Thioredoxin"/>
    <property type="match status" value="1"/>
</dbReference>
<organism evidence="9">
    <name type="scientific">Periplaneta americana</name>
    <name type="common">American cockroach</name>
    <name type="synonym">Blatta americana</name>
    <dbReference type="NCBI Taxonomy" id="6978"/>
    <lineage>
        <taxon>Eukaryota</taxon>
        <taxon>Metazoa</taxon>
        <taxon>Ecdysozoa</taxon>
        <taxon>Arthropoda</taxon>
        <taxon>Hexapoda</taxon>
        <taxon>Insecta</taxon>
        <taxon>Pterygota</taxon>
        <taxon>Neoptera</taxon>
        <taxon>Polyneoptera</taxon>
        <taxon>Dictyoptera</taxon>
        <taxon>Blattodea</taxon>
        <taxon>Blattoidea</taxon>
        <taxon>Blattidae</taxon>
        <taxon>Blattinae</taxon>
        <taxon>Periplaneta</taxon>
    </lineage>
</organism>
<dbReference type="PRINTS" id="PR00421">
    <property type="entry name" value="THIOREDOXIN"/>
</dbReference>
<dbReference type="InterPro" id="IPR017937">
    <property type="entry name" value="Thioredoxin_CS"/>
</dbReference>
<sequence>MVQIITSTSEFDQVLSSSGDSLIVVDFFATWCGPCKMIAPLLDKFSAEYSQVKFLKVDVDQLGDIAQKYSISSMPTLVFIKNGEEVTRVIGANPAAIKSAIAKLA</sequence>
<dbReference type="AlphaFoldDB" id="A0A2P0XIF3"/>
<evidence type="ECO:0000259" key="8">
    <source>
        <dbReference type="PROSITE" id="PS51352"/>
    </source>
</evidence>
<evidence type="ECO:0000313" key="9">
    <source>
        <dbReference type="EMBL" id="AVA17404.1"/>
    </source>
</evidence>
<evidence type="ECO:0000256" key="2">
    <source>
        <dbReference type="ARBA" id="ARBA00022982"/>
    </source>
</evidence>